<comment type="subunit">
    <text evidence="3">Homotetramer.</text>
</comment>
<keyword evidence="3" id="KW-0554">One-carbon metabolism</keyword>
<comment type="caution">
    <text evidence="6">The sequence shown here is derived from an EMBL/GenBank/DDBJ whole genome shotgun (WGS) entry which is preliminary data.</text>
</comment>
<organism evidence="6 7">
    <name type="scientific">Methanococcoides seepicolus</name>
    <dbReference type="NCBI Taxonomy" id="2828780"/>
    <lineage>
        <taxon>Archaea</taxon>
        <taxon>Methanobacteriati</taxon>
        <taxon>Methanobacteriota</taxon>
        <taxon>Stenosarchaea group</taxon>
        <taxon>Methanomicrobia</taxon>
        <taxon>Methanosarcinales</taxon>
        <taxon>Methanosarcinaceae</taxon>
        <taxon>Methanococcoides</taxon>
    </lineage>
</organism>
<reference evidence="6" key="2">
    <citation type="submission" date="2021-04" db="EMBL/GenBank/DDBJ databases">
        <authorList>
            <person name="Dong X."/>
        </authorList>
    </citation>
    <scope>NUCLEOTIDE SEQUENCE</scope>
    <source>
        <strain evidence="6">LLY</strain>
    </source>
</reference>
<comment type="subcellular location">
    <subcellularLocation>
        <location evidence="3">Cytoplasm</location>
    </subcellularLocation>
</comment>
<dbReference type="HAMAP" id="MF_00579">
    <property type="entry name" value="FTR"/>
    <property type="match status" value="1"/>
</dbReference>
<dbReference type="NCBIfam" id="TIGR03119">
    <property type="entry name" value="one_C_fhcD"/>
    <property type="match status" value="1"/>
</dbReference>
<comment type="function">
    <text evidence="3">Catalyzes the reversible transfer of a formyl group from formylmethanofuran (formyl-MFR) to tetrahydromethanopterin (H(4)MPT) to produce 5-formyl tetrahydromethanopterin (5-formyl-H(4)MPT) and methanofuran (MFR).</text>
</comment>
<evidence type="ECO:0000313" key="6">
    <source>
        <dbReference type="EMBL" id="MCM1987236.1"/>
    </source>
</evidence>
<comment type="similarity">
    <text evidence="1 3">Belongs to the FTR family.</text>
</comment>
<dbReference type="InterPro" id="IPR023447">
    <property type="entry name" value="ForMFR_H4MPT_ForTrfase_fd-like"/>
</dbReference>
<dbReference type="GO" id="GO:0006730">
    <property type="term" value="P:one-carbon metabolic process"/>
    <property type="evidence" value="ECO:0007669"/>
    <property type="project" value="UniProtKB-UniRule"/>
</dbReference>
<dbReference type="NCBIfam" id="NF002554">
    <property type="entry name" value="PRK02114.1"/>
    <property type="match status" value="1"/>
</dbReference>
<feature type="domain" description="Formylmethanofuran: tetrahydromethanopterin formyltransferase Ftr N-terminal" evidence="4">
    <location>
        <begin position="1"/>
        <end position="144"/>
    </location>
</feature>
<dbReference type="GO" id="GO:0030270">
    <property type="term" value="F:formylmethanofuran-tetrahydromethanopterin N-formyltransferase activity"/>
    <property type="evidence" value="ECO:0007669"/>
    <property type="project" value="UniProtKB-UniRule"/>
</dbReference>
<keyword evidence="2 3" id="KW-0808">Transferase</keyword>
<dbReference type="InterPro" id="IPR002770">
    <property type="entry name" value="ForMFR_H4MPT_ForTrfase_C"/>
</dbReference>
<proteinExistence type="inferred from homology"/>
<evidence type="ECO:0000259" key="4">
    <source>
        <dbReference type="Pfam" id="PF01913"/>
    </source>
</evidence>
<evidence type="ECO:0000256" key="3">
    <source>
        <dbReference type="HAMAP-Rule" id="MF_00579"/>
    </source>
</evidence>
<accession>A0A9E5DBL7</accession>
<comment type="pathway">
    <text evidence="3">One-carbon metabolism; methanogenesis from CO(2); 5,10-methenyl-5,6,7,8-tetrahydromethanopterin from CO(2): step 2/3.</text>
</comment>
<dbReference type="AlphaFoldDB" id="A0A9E5DBL7"/>
<keyword evidence="7" id="KW-1185">Reference proteome</keyword>
<evidence type="ECO:0000256" key="1">
    <source>
        <dbReference type="ARBA" id="ARBA00006770"/>
    </source>
</evidence>
<evidence type="ECO:0000259" key="5">
    <source>
        <dbReference type="Pfam" id="PF02741"/>
    </source>
</evidence>
<keyword evidence="3" id="KW-0484">Methanogenesis</keyword>
<keyword evidence="3" id="KW-0963">Cytoplasm</keyword>
<protein>
    <recommendedName>
        <fullName evidence="3">Formylmethanofuran--tetrahydromethanopterin formyltransferase</fullName>
        <shortName evidence="3">Ftr</shortName>
        <ecNumber evidence="3">2.3.1.101</ecNumber>
    </recommendedName>
    <alternativeName>
        <fullName evidence="3">H4MPT formyltransferase</fullName>
    </alternativeName>
</protein>
<comment type="catalytic activity">
    <reaction evidence="3">
        <text>N-formylmethanofuran + 5,6,7,8-tetrahydromethanopterin + H(+) = N(5)-formyl-5,6,7,8-tetrahydromethanopterin + methanofuran</text>
        <dbReference type="Rhea" id="RHEA:18061"/>
        <dbReference type="ChEBI" id="CHEBI:15378"/>
        <dbReference type="ChEBI" id="CHEBI:57727"/>
        <dbReference type="ChEBI" id="CHEBI:58018"/>
        <dbReference type="ChEBI" id="CHEBI:58103"/>
        <dbReference type="ChEBI" id="CHEBI:58151"/>
        <dbReference type="EC" id="2.3.1.101"/>
    </reaction>
</comment>
<dbReference type="Pfam" id="PF02741">
    <property type="entry name" value="FTR_C"/>
    <property type="match status" value="1"/>
</dbReference>
<dbReference type="SUPFAM" id="SSF55112">
    <property type="entry name" value="Formylmethanofuran:tetrahydromethanopterin formyltransferase"/>
    <property type="match status" value="2"/>
</dbReference>
<dbReference type="GO" id="GO:0019386">
    <property type="term" value="P:methanogenesis, from carbon dioxide"/>
    <property type="evidence" value="ECO:0007669"/>
    <property type="project" value="UniProtKB-UniRule"/>
</dbReference>
<keyword evidence="3 6" id="KW-0012">Acyltransferase</keyword>
<dbReference type="Proteomes" id="UP001056766">
    <property type="component" value="Unassembled WGS sequence"/>
</dbReference>
<evidence type="ECO:0000313" key="7">
    <source>
        <dbReference type="Proteomes" id="UP001056766"/>
    </source>
</evidence>
<dbReference type="RefSeq" id="WP_250868577.1">
    <property type="nucleotide sequence ID" value="NZ_JAGSOI010000040.1"/>
</dbReference>
<dbReference type="InterPro" id="IPR014053">
    <property type="entry name" value="ForMFR_H4MPT_ForTrfase"/>
</dbReference>
<dbReference type="Gene3D" id="3.30.70.520">
    <property type="match status" value="2"/>
</dbReference>
<evidence type="ECO:0000256" key="2">
    <source>
        <dbReference type="ARBA" id="ARBA00022679"/>
    </source>
</evidence>
<dbReference type="EMBL" id="JAGSOI010000040">
    <property type="protein sequence ID" value="MCM1987236.1"/>
    <property type="molecule type" value="Genomic_DNA"/>
</dbReference>
<dbReference type="EC" id="2.3.1.101" evidence="3"/>
<dbReference type="InterPro" id="IPR022667">
    <property type="entry name" value="ForMFR_H4MPT_ForTrfase_N"/>
</dbReference>
<dbReference type="PIRSF" id="PIRSF006414">
    <property type="entry name" value="Ftr_formyl_trnsf"/>
    <property type="match status" value="1"/>
</dbReference>
<reference evidence="6" key="1">
    <citation type="journal article" date="2021" name="mSystems">
        <title>Bacteria and Archaea Synergistically Convert Glycine Betaine to Biogenic Methane in the Formosa Cold Seep of the South China Sea.</title>
        <authorList>
            <person name="Li L."/>
            <person name="Zhang W."/>
            <person name="Zhang S."/>
            <person name="Song L."/>
            <person name="Sun Q."/>
            <person name="Zhang H."/>
            <person name="Xiang H."/>
            <person name="Dong X."/>
        </authorList>
    </citation>
    <scope>NUCLEOTIDE SEQUENCE</scope>
    <source>
        <strain evidence="6">LLY</strain>
    </source>
</reference>
<name>A0A9E5DBL7_9EURY</name>
<sequence>MELNGVEIEDTFAEAFPIKISRILITAATKRWATVAAQEATGFGTSVIGCPAEAGIEKYADASETPDGRPGVYIQLCTFGFKSLEEQLLERVGQCILTAPTTAVFNGLPDAEKQFDTGRKLKYFADGTESETEVGGRKMHVIPMMEGDFLVEDTLGAVTAIAGGNFFIFGDTQMTTLTAAENAVDAIGAVDGTITPFPGGIVASGSKAGANKYKFLKATANEKFCPSIKDKVEGSEIPADVNCVYEIVINGLDFESIAKATEMGIRAAVAVPGIKKITAGNYGGSLGPHKFNLHDLF</sequence>
<feature type="domain" description="Formylmethanofuran: tetrahydromethanopterin formyltransferase Ftr C-terminal" evidence="5">
    <location>
        <begin position="147"/>
        <end position="296"/>
    </location>
</feature>
<dbReference type="GO" id="GO:0005737">
    <property type="term" value="C:cytoplasm"/>
    <property type="evidence" value="ECO:0007669"/>
    <property type="project" value="UniProtKB-SubCell"/>
</dbReference>
<gene>
    <name evidence="6" type="primary">fhcD</name>
    <name evidence="3" type="synonym">ftr</name>
    <name evidence="6" type="ORF">KDK67_09610</name>
</gene>
<dbReference type="Pfam" id="PF01913">
    <property type="entry name" value="FTR"/>
    <property type="match status" value="1"/>
</dbReference>